<keyword evidence="5 7" id="KW-0408">Iron</keyword>
<organism evidence="8 9">
    <name type="scientific">Solimonas fluminis</name>
    <dbReference type="NCBI Taxonomy" id="2086571"/>
    <lineage>
        <taxon>Bacteria</taxon>
        <taxon>Pseudomonadati</taxon>
        <taxon>Pseudomonadota</taxon>
        <taxon>Gammaproteobacteria</taxon>
        <taxon>Nevskiales</taxon>
        <taxon>Nevskiaceae</taxon>
        <taxon>Solimonas</taxon>
    </lineage>
</organism>
<dbReference type="PANTHER" id="PTHR46696:SF4">
    <property type="entry name" value="BIOTIN BIOSYNTHESIS CYTOCHROME P450"/>
    <property type="match status" value="1"/>
</dbReference>
<dbReference type="EMBL" id="PSNW01000012">
    <property type="protein sequence ID" value="PPE72518.1"/>
    <property type="molecule type" value="Genomic_DNA"/>
</dbReference>
<dbReference type="PRINTS" id="PR00359">
    <property type="entry name" value="BP450"/>
</dbReference>
<evidence type="ECO:0000256" key="5">
    <source>
        <dbReference type="ARBA" id="ARBA00023004"/>
    </source>
</evidence>
<evidence type="ECO:0000313" key="8">
    <source>
        <dbReference type="EMBL" id="PPE72518.1"/>
    </source>
</evidence>
<dbReference type="AlphaFoldDB" id="A0A2S5TCF9"/>
<evidence type="ECO:0000256" key="4">
    <source>
        <dbReference type="ARBA" id="ARBA00023002"/>
    </source>
</evidence>
<dbReference type="GO" id="GO:0006707">
    <property type="term" value="P:cholesterol catabolic process"/>
    <property type="evidence" value="ECO:0007669"/>
    <property type="project" value="TreeGrafter"/>
</dbReference>
<evidence type="ECO:0000256" key="7">
    <source>
        <dbReference type="RuleBase" id="RU000461"/>
    </source>
</evidence>
<reference evidence="8 9" key="1">
    <citation type="submission" date="2018-02" db="EMBL/GenBank/DDBJ databases">
        <title>Genome sequencing of Solimonas sp. HR-BB.</title>
        <authorList>
            <person name="Lee Y."/>
            <person name="Jeon C.O."/>
        </authorList>
    </citation>
    <scope>NUCLEOTIDE SEQUENCE [LARGE SCALE GENOMIC DNA]</scope>
    <source>
        <strain evidence="8 9">HR-BB</strain>
    </source>
</reference>
<dbReference type="Proteomes" id="UP000238220">
    <property type="component" value="Unassembled WGS sequence"/>
</dbReference>
<dbReference type="PANTHER" id="PTHR46696">
    <property type="entry name" value="P450, PUTATIVE (EUROFUNG)-RELATED"/>
    <property type="match status" value="1"/>
</dbReference>
<dbReference type="GO" id="GO:0020037">
    <property type="term" value="F:heme binding"/>
    <property type="evidence" value="ECO:0007669"/>
    <property type="project" value="InterPro"/>
</dbReference>
<dbReference type="GO" id="GO:0036199">
    <property type="term" value="F:cholest-4-en-3-one 26-monooxygenase activity"/>
    <property type="evidence" value="ECO:0007669"/>
    <property type="project" value="TreeGrafter"/>
</dbReference>
<dbReference type="SUPFAM" id="SSF48264">
    <property type="entry name" value="Cytochrome P450"/>
    <property type="match status" value="1"/>
</dbReference>
<protein>
    <submittedName>
        <fullName evidence="8">Cytochrome P450</fullName>
    </submittedName>
</protein>
<accession>A0A2S5TCF9</accession>
<dbReference type="InterPro" id="IPR001128">
    <property type="entry name" value="Cyt_P450"/>
</dbReference>
<keyword evidence="4 7" id="KW-0560">Oxidoreductase</keyword>
<evidence type="ECO:0000256" key="3">
    <source>
        <dbReference type="ARBA" id="ARBA00022723"/>
    </source>
</evidence>
<keyword evidence="3 7" id="KW-0479">Metal-binding</keyword>
<dbReference type="Pfam" id="PF00067">
    <property type="entry name" value="p450"/>
    <property type="match status" value="1"/>
</dbReference>
<dbReference type="InterPro" id="IPR036396">
    <property type="entry name" value="Cyt_P450_sf"/>
</dbReference>
<dbReference type="Gene3D" id="1.10.630.10">
    <property type="entry name" value="Cytochrome P450"/>
    <property type="match status" value="1"/>
</dbReference>
<comment type="similarity">
    <text evidence="1 7">Belongs to the cytochrome P450 family.</text>
</comment>
<dbReference type="FunFam" id="1.10.630.10:FF:000018">
    <property type="entry name" value="Cytochrome P450 monooxygenase"/>
    <property type="match status" value="1"/>
</dbReference>
<evidence type="ECO:0000313" key="9">
    <source>
        <dbReference type="Proteomes" id="UP000238220"/>
    </source>
</evidence>
<name>A0A2S5TCF9_9GAMM</name>
<keyword evidence="6 7" id="KW-0503">Monooxygenase</keyword>
<dbReference type="OrthoDB" id="7052847at2"/>
<dbReference type="InterPro" id="IPR002397">
    <property type="entry name" value="Cyt_P450_B"/>
</dbReference>
<evidence type="ECO:0000256" key="2">
    <source>
        <dbReference type="ARBA" id="ARBA00022617"/>
    </source>
</evidence>
<dbReference type="InterPro" id="IPR017972">
    <property type="entry name" value="Cyt_P450_CS"/>
</dbReference>
<dbReference type="GO" id="GO:0008395">
    <property type="term" value="F:steroid hydroxylase activity"/>
    <property type="evidence" value="ECO:0007669"/>
    <property type="project" value="TreeGrafter"/>
</dbReference>
<dbReference type="GO" id="GO:0005506">
    <property type="term" value="F:iron ion binding"/>
    <property type="evidence" value="ECO:0007669"/>
    <property type="project" value="InterPro"/>
</dbReference>
<comment type="caution">
    <text evidence="8">The sequence shown here is derived from an EMBL/GenBank/DDBJ whole genome shotgun (WGS) entry which is preliminary data.</text>
</comment>
<evidence type="ECO:0000256" key="6">
    <source>
        <dbReference type="ARBA" id="ARBA00023033"/>
    </source>
</evidence>
<evidence type="ECO:0000256" key="1">
    <source>
        <dbReference type="ARBA" id="ARBA00010617"/>
    </source>
</evidence>
<dbReference type="RefSeq" id="WP_104231834.1">
    <property type="nucleotide sequence ID" value="NZ_PSNW01000012.1"/>
</dbReference>
<proteinExistence type="inferred from homology"/>
<keyword evidence="9" id="KW-1185">Reference proteome</keyword>
<sequence>MSSLQLDPYDHAFHWDPYPTYKALREQDPVHYNEKLDLWFLTRWDDVFNAFRDFRSFVNTGATSLEKGSTEALPYPMFIFSDPPEHTRVRNLFMPLMTPSAVQALEQYIRDKTVRLLEKHLKAGKFDFVDDLGCFLPMDVISTLTSVPPEDQDKVRGWADDLIAREDKQHALSERNINGFINMATYFETHSAKYEATGDASGMVEIMLRAEKAGTMNRKQTVGTLILLAIAGNETTTKLIGNMAYRLWQHKDQRALLARDPSLMANAVEETLRFDGSSQIIVRRAGKDVTLRGKTIPEGARVGLCIISANRDADKYPDPDRYDITRGARDHMAFGMGIHACLGSALARLEAKVVFEEILKRIPDYEIDESGLRRAHNPNVRGFTHVPASFPVR</sequence>
<keyword evidence="2 7" id="KW-0349">Heme</keyword>
<dbReference type="PROSITE" id="PS00086">
    <property type="entry name" value="CYTOCHROME_P450"/>
    <property type="match status" value="1"/>
</dbReference>
<gene>
    <name evidence="8" type="ORF">C3942_18430</name>
</gene>